<proteinExistence type="predicted"/>
<evidence type="ECO:0000313" key="2">
    <source>
        <dbReference type="EMBL" id="CAE1299653.1"/>
    </source>
</evidence>
<sequence>MNSFPALSSAHPHYCLHVYTYVCEPEELCTPAAMGRSLRGDSIASPLFQIPPVPSSLYISRKEEKLAKGQRVSRECFHCDREVICGVGDFVGDQLDSIDHSTLKFFTYLFRKRAAIFYLFDSRHYFLYFSSFNDFISLSLSLSLSLLYFLPLFLFFFLSFFFFSTFLLCHCLSLFSLSLPLPPSHSLFLPCSLIHSLVLFLSLSISLVLCHCLSHFLSFSLSFSFFPFFLSLSTFLSLYVPFLPVPDSSTAWHKSIKRVVIMNT</sequence>
<protein>
    <submittedName>
        <fullName evidence="2">Uncharacterized protein</fullName>
    </submittedName>
</protein>
<comment type="caution">
    <text evidence="2">The sequence shown here is derived from an EMBL/GenBank/DDBJ whole genome shotgun (WGS) entry which is preliminary data.</text>
</comment>
<organism evidence="2 3">
    <name type="scientific">Acanthosepion pharaonis</name>
    <name type="common">Pharaoh cuttlefish</name>
    <name type="synonym">Sepia pharaonis</name>
    <dbReference type="NCBI Taxonomy" id="158019"/>
    <lineage>
        <taxon>Eukaryota</taxon>
        <taxon>Metazoa</taxon>
        <taxon>Spiralia</taxon>
        <taxon>Lophotrochozoa</taxon>
        <taxon>Mollusca</taxon>
        <taxon>Cephalopoda</taxon>
        <taxon>Coleoidea</taxon>
        <taxon>Decapodiformes</taxon>
        <taxon>Sepiida</taxon>
        <taxon>Sepiina</taxon>
        <taxon>Sepiidae</taxon>
        <taxon>Acanthosepion</taxon>
    </lineage>
</organism>
<feature type="transmembrane region" description="Helical" evidence="1">
    <location>
        <begin position="216"/>
        <end position="240"/>
    </location>
</feature>
<accession>A0A812DI36</accession>
<evidence type="ECO:0000256" key="1">
    <source>
        <dbReference type="SAM" id="Phobius"/>
    </source>
</evidence>
<evidence type="ECO:0000313" key="3">
    <source>
        <dbReference type="Proteomes" id="UP000597762"/>
    </source>
</evidence>
<dbReference type="AlphaFoldDB" id="A0A812DI36"/>
<keyword evidence="1" id="KW-0812">Transmembrane</keyword>
<gene>
    <name evidence="2" type="ORF">SPHA_53347</name>
</gene>
<feature type="transmembrane region" description="Helical" evidence="1">
    <location>
        <begin position="146"/>
        <end position="175"/>
    </location>
</feature>
<keyword evidence="1" id="KW-0472">Membrane</keyword>
<keyword evidence="3" id="KW-1185">Reference proteome</keyword>
<dbReference type="EMBL" id="CAHIKZ030003391">
    <property type="protein sequence ID" value="CAE1299653.1"/>
    <property type="molecule type" value="Genomic_DNA"/>
</dbReference>
<feature type="transmembrane region" description="Helical" evidence="1">
    <location>
        <begin position="187"/>
        <end position="209"/>
    </location>
</feature>
<reference evidence="2" key="1">
    <citation type="submission" date="2021-01" db="EMBL/GenBank/DDBJ databases">
        <authorList>
            <person name="Li R."/>
            <person name="Bekaert M."/>
        </authorList>
    </citation>
    <scope>NUCLEOTIDE SEQUENCE</scope>
    <source>
        <strain evidence="2">Farmed</strain>
    </source>
</reference>
<dbReference type="Proteomes" id="UP000597762">
    <property type="component" value="Unassembled WGS sequence"/>
</dbReference>
<keyword evidence="1" id="KW-1133">Transmembrane helix</keyword>
<name>A0A812DI36_ACAPH</name>